<feature type="chain" id="PRO_5019319201" evidence="2">
    <location>
        <begin position="17"/>
        <end position="348"/>
    </location>
</feature>
<keyword evidence="5" id="KW-1185">Reference proteome</keyword>
<dbReference type="AlphaFoldDB" id="A0A418W6M3"/>
<feature type="signal peptide" evidence="2">
    <location>
        <begin position="1"/>
        <end position="16"/>
    </location>
</feature>
<protein>
    <submittedName>
        <fullName evidence="4">Phosphate ABC transporter substrate-binding protein</fullName>
    </submittedName>
</protein>
<dbReference type="RefSeq" id="WP_119764436.1">
    <property type="nucleotide sequence ID" value="NZ_QYUM01000004.1"/>
</dbReference>
<evidence type="ECO:0000313" key="5">
    <source>
        <dbReference type="Proteomes" id="UP000286100"/>
    </source>
</evidence>
<keyword evidence="1 2" id="KW-0732">Signal</keyword>
<dbReference type="PANTHER" id="PTHR30570:SF1">
    <property type="entry name" value="PHOSPHATE-BINDING PROTEIN PSTS"/>
    <property type="match status" value="1"/>
</dbReference>
<sequence>MLKNFAFVAVSALALAACGDEAGSGASGARDQIKVVGSSTLYPFTTAVAEKFVTNNPRFKAAVVESTGTGAGMKLFCAGVGANHPDIENASRRIKKSEFEDCQKNGVKDIVEIQIGIDGLALIEAKNGPKMALTTADIYKAIAANPYGKPNTAKTWKDVNPALPAVAIQVYGPPSTSGTRDSLAELILEKGCDANPEMKALKSQDADKHKDICTKVREDGAYIESGENDNLIVQKLTANPNAIGVLGYSFLEENLASVTGVKINNVAPTYATIADFSYPGARALYIYVKGAHLNAIPGLKEFLGEYASAWNPDGYLAKRGLIASPDAVRAANAEVATKLTFMNGSDLK</sequence>
<accession>A0A418W6M3</accession>
<organism evidence="4 5">
    <name type="scientific">Sphingomonas cavernae</name>
    <dbReference type="NCBI Taxonomy" id="2320861"/>
    <lineage>
        <taxon>Bacteria</taxon>
        <taxon>Pseudomonadati</taxon>
        <taxon>Pseudomonadota</taxon>
        <taxon>Alphaproteobacteria</taxon>
        <taxon>Sphingomonadales</taxon>
        <taxon>Sphingomonadaceae</taxon>
        <taxon>Sphingomonas</taxon>
    </lineage>
</organism>
<evidence type="ECO:0000259" key="3">
    <source>
        <dbReference type="Pfam" id="PF12849"/>
    </source>
</evidence>
<evidence type="ECO:0000256" key="1">
    <source>
        <dbReference type="ARBA" id="ARBA00022729"/>
    </source>
</evidence>
<gene>
    <name evidence="4" type="ORF">D3876_16710</name>
</gene>
<dbReference type="Gene3D" id="3.40.190.10">
    <property type="entry name" value="Periplasmic binding protein-like II"/>
    <property type="match status" value="2"/>
</dbReference>
<dbReference type="InterPro" id="IPR050811">
    <property type="entry name" value="Phosphate_ABC_transporter"/>
</dbReference>
<dbReference type="EMBL" id="QYUM01000004">
    <property type="protein sequence ID" value="RJF85564.1"/>
    <property type="molecule type" value="Genomic_DNA"/>
</dbReference>
<dbReference type="Pfam" id="PF12849">
    <property type="entry name" value="PBP_like_2"/>
    <property type="match status" value="1"/>
</dbReference>
<dbReference type="OrthoDB" id="9790048at2"/>
<dbReference type="SUPFAM" id="SSF53850">
    <property type="entry name" value="Periplasmic binding protein-like II"/>
    <property type="match status" value="1"/>
</dbReference>
<dbReference type="InterPro" id="IPR024370">
    <property type="entry name" value="PBP_domain"/>
</dbReference>
<feature type="domain" description="PBP" evidence="3">
    <location>
        <begin position="24"/>
        <end position="308"/>
    </location>
</feature>
<dbReference type="PROSITE" id="PS51257">
    <property type="entry name" value="PROKAR_LIPOPROTEIN"/>
    <property type="match status" value="1"/>
</dbReference>
<comment type="caution">
    <text evidence="4">The sequence shown here is derived from an EMBL/GenBank/DDBJ whole genome shotgun (WGS) entry which is preliminary data.</text>
</comment>
<reference evidence="4 5" key="1">
    <citation type="submission" date="2018-09" db="EMBL/GenBank/DDBJ databases">
        <authorList>
            <person name="Zhu H."/>
        </authorList>
    </citation>
    <scope>NUCLEOTIDE SEQUENCE [LARGE SCALE GENOMIC DNA]</scope>
    <source>
        <strain evidence="4 5">K2R01-6</strain>
    </source>
</reference>
<evidence type="ECO:0000256" key="2">
    <source>
        <dbReference type="SAM" id="SignalP"/>
    </source>
</evidence>
<evidence type="ECO:0000313" key="4">
    <source>
        <dbReference type="EMBL" id="RJF85564.1"/>
    </source>
</evidence>
<dbReference type="PANTHER" id="PTHR30570">
    <property type="entry name" value="PERIPLASMIC PHOSPHATE BINDING COMPONENT OF PHOSPHATE ABC TRANSPORTER"/>
    <property type="match status" value="1"/>
</dbReference>
<proteinExistence type="predicted"/>
<dbReference type="Proteomes" id="UP000286100">
    <property type="component" value="Unassembled WGS sequence"/>
</dbReference>
<name>A0A418W6M3_9SPHN</name>